<geneLocation type="plasmid" evidence="1 2">
    <name>unnamed</name>
</geneLocation>
<accession>A0A344UPH2</accession>
<dbReference type="RefSeq" id="WP_114074604.1">
    <property type="nucleotide sequence ID" value="NZ_CP029555.1"/>
</dbReference>
<protein>
    <recommendedName>
        <fullName evidence="3">Chromosome partitioning protein</fullName>
    </recommendedName>
</protein>
<evidence type="ECO:0000313" key="2">
    <source>
        <dbReference type="Proteomes" id="UP000252038"/>
    </source>
</evidence>
<gene>
    <name evidence="1" type="ORF">DK843_22745</name>
</gene>
<evidence type="ECO:0008006" key="3">
    <source>
        <dbReference type="Google" id="ProtNLM"/>
    </source>
</evidence>
<dbReference type="InterPro" id="IPR027417">
    <property type="entry name" value="P-loop_NTPase"/>
</dbReference>
<dbReference type="PANTHER" id="PTHR13696:SF96">
    <property type="entry name" value="COBQ_COBB_MIND_PARA NUCLEOTIDE BINDING DOMAIN-CONTAINING PROTEIN"/>
    <property type="match status" value="1"/>
</dbReference>
<dbReference type="SUPFAM" id="SSF52540">
    <property type="entry name" value="P-loop containing nucleoside triphosphate hydrolases"/>
    <property type="match status" value="1"/>
</dbReference>
<keyword evidence="1" id="KW-0614">Plasmid</keyword>
<dbReference type="PIRSF" id="PIRSF009320">
    <property type="entry name" value="Nuc_binding_HP_1000"/>
    <property type="match status" value="1"/>
</dbReference>
<dbReference type="CDD" id="cd02042">
    <property type="entry name" value="ParAB_family"/>
    <property type="match status" value="1"/>
</dbReference>
<dbReference type="KEGG" id="chrb:DK843_22745"/>
<dbReference type="PANTHER" id="PTHR13696">
    <property type="entry name" value="P-LOOP CONTAINING NUCLEOSIDE TRIPHOSPHATE HYDROLASE"/>
    <property type="match status" value="1"/>
</dbReference>
<dbReference type="InterPro" id="IPR050678">
    <property type="entry name" value="DNA_Partitioning_ATPase"/>
</dbReference>
<proteinExistence type="predicted"/>
<sequence>MPIIAAANSKGGVGKSTTAFNLAVQCSQRHKTVLVDGDHKQRSCYKLNALREQHGRQPLDVRVAGGSDFGDTLLALSEQFEIVVADIAGYDSTELRQALLVGDRLLVPTQATQLDIQELPEMLDHIIYVEKEFRRRPQVNIMINRAETNVFTRSWEKALDLIEQVPALREYMPPIEAILFDRPAYREAAEKGMGVVELDGHRIGDVKAADEIRRLYQLIIAGAN</sequence>
<reference evidence="1 2" key="1">
    <citation type="submission" date="2018-05" db="EMBL/GenBank/DDBJ databases">
        <title>Genome sequencing, assembly and analysis of the novel insecticidal bacterium, Chromobacterium phragmitis.</title>
        <authorList>
            <person name="Sparks M.E."/>
            <person name="Blackburn M.B."/>
            <person name="Gundersen-Rindal D.E."/>
        </authorList>
    </citation>
    <scope>NUCLEOTIDE SEQUENCE [LARGE SCALE GENOMIC DNA]</scope>
    <source>
        <strain evidence="1">IIBBL 274-1</strain>
        <plasmid evidence="1 2">unnamed</plasmid>
    </source>
</reference>
<dbReference type="AlphaFoldDB" id="A0A344UPH2"/>
<organism evidence="1 2">
    <name type="scientific">Chromobacterium phragmitis</name>
    <dbReference type="NCBI Taxonomy" id="2202141"/>
    <lineage>
        <taxon>Bacteria</taxon>
        <taxon>Pseudomonadati</taxon>
        <taxon>Pseudomonadota</taxon>
        <taxon>Betaproteobacteria</taxon>
        <taxon>Neisseriales</taxon>
        <taxon>Chromobacteriaceae</taxon>
        <taxon>Chromobacterium</taxon>
    </lineage>
</organism>
<dbReference type="InterPro" id="IPR009744">
    <property type="entry name" value="VirC1"/>
</dbReference>
<dbReference type="Gene3D" id="3.40.50.300">
    <property type="entry name" value="P-loop containing nucleotide triphosphate hydrolases"/>
    <property type="match status" value="1"/>
</dbReference>
<dbReference type="Pfam" id="PF07015">
    <property type="entry name" value="VirC1"/>
    <property type="match status" value="1"/>
</dbReference>
<dbReference type="Proteomes" id="UP000252038">
    <property type="component" value="Plasmid unnamed"/>
</dbReference>
<dbReference type="EMBL" id="CP029555">
    <property type="protein sequence ID" value="AXE37170.1"/>
    <property type="molecule type" value="Genomic_DNA"/>
</dbReference>
<evidence type="ECO:0000313" key="1">
    <source>
        <dbReference type="EMBL" id="AXE37170.1"/>
    </source>
</evidence>
<name>A0A344UPH2_9NEIS</name>